<reference evidence="1 2" key="1">
    <citation type="submission" date="2019-02" db="EMBL/GenBank/DDBJ databases">
        <title>Genome sequencing of the rare red list fungi Phlebia centrifuga.</title>
        <authorList>
            <person name="Buettner E."/>
            <person name="Kellner H."/>
        </authorList>
    </citation>
    <scope>NUCLEOTIDE SEQUENCE [LARGE SCALE GENOMIC DNA]</scope>
    <source>
        <strain evidence="1 2">DSM 108282</strain>
    </source>
</reference>
<comment type="caution">
    <text evidence="1">The sequence shown here is derived from an EMBL/GenBank/DDBJ whole genome shotgun (WGS) entry which is preliminary data.</text>
</comment>
<evidence type="ECO:0000313" key="1">
    <source>
        <dbReference type="EMBL" id="THG93457.1"/>
    </source>
</evidence>
<sequence length="187" mass="20928">MSTGSDSIFPTAEDLSSNAVDVQFLPHSIYLPEGVSFPIKLARVCGLDLDNTYIPAETILRLTNACHVLNSRMNIYPLISTFADEWGSPDSNYARFLCKNDEPVIATIVGKVIFMSFLSDDGVLLPTVAIAMKPIQQVDLVAYDELVYSKSMPRAHRRIHSSVIAYRCLTDHDEQHPSTVRYLRIHV</sequence>
<organism evidence="1 2">
    <name type="scientific">Hermanssonia centrifuga</name>
    <dbReference type="NCBI Taxonomy" id="98765"/>
    <lineage>
        <taxon>Eukaryota</taxon>
        <taxon>Fungi</taxon>
        <taxon>Dikarya</taxon>
        <taxon>Basidiomycota</taxon>
        <taxon>Agaricomycotina</taxon>
        <taxon>Agaricomycetes</taxon>
        <taxon>Polyporales</taxon>
        <taxon>Meruliaceae</taxon>
        <taxon>Hermanssonia</taxon>
    </lineage>
</organism>
<gene>
    <name evidence="1" type="ORF">EW026_g7785</name>
</gene>
<dbReference type="EMBL" id="SGPJ01000657">
    <property type="protein sequence ID" value="THG93457.1"/>
    <property type="molecule type" value="Genomic_DNA"/>
</dbReference>
<evidence type="ECO:0000313" key="2">
    <source>
        <dbReference type="Proteomes" id="UP000309038"/>
    </source>
</evidence>
<accession>A0A4S4K8E8</accession>
<protein>
    <submittedName>
        <fullName evidence="1">Uncharacterized protein</fullName>
    </submittedName>
</protein>
<proteinExistence type="predicted"/>
<keyword evidence="2" id="KW-1185">Reference proteome</keyword>
<name>A0A4S4K8E8_9APHY</name>
<dbReference type="AlphaFoldDB" id="A0A4S4K8E8"/>
<dbReference type="Proteomes" id="UP000309038">
    <property type="component" value="Unassembled WGS sequence"/>
</dbReference>